<proteinExistence type="predicted"/>
<dbReference type="AlphaFoldDB" id="A0A0F9KYA0"/>
<comment type="caution">
    <text evidence="1">The sequence shown here is derived from an EMBL/GenBank/DDBJ whole genome shotgun (WGS) entry which is preliminary data.</text>
</comment>
<accession>A0A0F9KYA0</accession>
<protein>
    <submittedName>
        <fullName evidence="1">Uncharacterized protein</fullName>
    </submittedName>
</protein>
<name>A0A0F9KYA0_9ZZZZ</name>
<organism evidence="1">
    <name type="scientific">marine sediment metagenome</name>
    <dbReference type="NCBI Taxonomy" id="412755"/>
    <lineage>
        <taxon>unclassified sequences</taxon>
        <taxon>metagenomes</taxon>
        <taxon>ecological metagenomes</taxon>
    </lineage>
</organism>
<feature type="non-terminal residue" evidence="1">
    <location>
        <position position="1"/>
    </location>
</feature>
<gene>
    <name evidence="1" type="ORF">LCGC14_1579160</name>
</gene>
<evidence type="ECO:0000313" key="1">
    <source>
        <dbReference type="EMBL" id="KKM26993.1"/>
    </source>
</evidence>
<sequence>MKSWWDHETTDRPTIAYNIPESPNSAKALIASGALN</sequence>
<reference evidence="1" key="1">
    <citation type="journal article" date="2015" name="Nature">
        <title>Complex archaea that bridge the gap between prokaryotes and eukaryotes.</title>
        <authorList>
            <person name="Spang A."/>
            <person name="Saw J.H."/>
            <person name="Jorgensen S.L."/>
            <person name="Zaremba-Niedzwiedzka K."/>
            <person name="Martijn J."/>
            <person name="Lind A.E."/>
            <person name="van Eijk R."/>
            <person name="Schleper C."/>
            <person name="Guy L."/>
            <person name="Ettema T.J."/>
        </authorList>
    </citation>
    <scope>NUCLEOTIDE SEQUENCE</scope>
</reference>
<dbReference type="EMBL" id="LAZR01012406">
    <property type="protein sequence ID" value="KKM26993.1"/>
    <property type="molecule type" value="Genomic_DNA"/>
</dbReference>